<dbReference type="Gene3D" id="1.20.1260.100">
    <property type="entry name" value="TspO/MBR protein"/>
    <property type="match status" value="1"/>
</dbReference>
<keyword evidence="8" id="KW-1185">Reference proteome</keyword>
<evidence type="ECO:0000256" key="4">
    <source>
        <dbReference type="ARBA" id="ARBA00022989"/>
    </source>
</evidence>
<dbReference type="Pfam" id="PF03073">
    <property type="entry name" value="TspO_MBR"/>
    <property type="match status" value="1"/>
</dbReference>
<evidence type="ECO:0000256" key="6">
    <source>
        <dbReference type="SAM" id="Phobius"/>
    </source>
</evidence>
<dbReference type="EMBL" id="JAUHTR010000003">
    <property type="protein sequence ID" value="MDN4524388.1"/>
    <property type="molecule type" value="Genomic_DNA"/>
</dbReference>
<comment type="caution">
    <text evidence="7">The sequence shown here is derived from an EMBL/GenBank/DDBJ whole genome shotgun (WGS) entry which is preliminary data.</text>
</comment>
<dbReference type="RefSeq" id="WP_301165436.1">
    <property type="nucleotide sequence ID" value="NZ_JAUHTR010000003.1"/>
</dbReference>
<feature type="transmembrane region" description="Helical" evidence="6">
    <location>
        <begin position="84"/>
        <end position="101"/>
    </location>
</feature>
<name>A0ABT8HUE4_9BACL</name>
<organism evidence="7 8">
    <name type="scientific">Fictibacillus fluitans</name>
    <dbReference type="NCBI Taxonomy" id="3058422"/>
    <lineage>
        <taxon>Bacteria</taxon>
        <taxon>Bacillati</taxon>
        <taxon>Bacillota</taxon>
        <taxon>Bacilli</taxon>
        <taxon>Bacillales</taxon>
        <taxon>Fictibacillaceae</taxon>
        <taxon>Fictibacillus</taxon>
    </lineage>
</organism>
<evidence type="ECO:0000256" key="5">
    <source>
        <dbReference type="ARBA" id="ARBA00023136"/>
    </source>
</evidence>
<dbReference type="InterPro" id="IPR004307">
    <property type="entry name" value="TspO_MBR"/>
</dbReference>
<reference evidence="7" key="1">
    <citation type="submission" date="2023-07" db="EMBL/GenBank/DDBJ databases">
        <title>Fictibacillus sp. isolated from freshwater pond.</title>
        <authorList>
            <person name="Kirdat K."/>
            <person name="Bhat A."/>
            <person name="Mourya A."/>
            <person name="Yadav A."/>
        </authorList>
    </citation>
    <scope>NUCLEOTIDE SEQUENCE</scope>
    <source>
        <strain evidence="7">NE201</strain>
    </source>
</reference>
<feature type="transmembrane region" description="Helical" evidence="6">
    <location>
        <begin position="174"/>
        <end position="191"/>
    </location>
</feature>
<keyword evidence="5 6" id="KW-0472">Membrane</keyword>
<dbReference type="PANTHER" id="PTHR33802:SF1">
    <property type="entry name" value="XK-RELATED PROTEIN"/>
    <property type="match status" value="1"/>
</dbReference>
<feature type="transmembrane region" description="Helical" evidence="6">
    <location>
        <begin position="198"/>
        <end position="215"/>
    </location>
</feature>
<feature type="transmembrane region" description="Helical" evidence="6">
    <location>
        <begin position="51"/>
        <end position="72"/>
    </location>
</feature>
<feature type="transmembrane region" description="Helical" evidence="6">
    <location>
        <begin position="107"/>
        <end position="125"/>
    </location>
</feature>
<comment type="subcellular location">
    <subcellularLocation>
        <location evidence="1">Membrane</location>
        <topology evidence="1">Multi-pass membrane protein</topology>
    </subcellularLocation>
</comment>
<evidence type="ECO:0000313" key="8">
    <source>
        <dbReference type="Proteomes" id="UP001172721"/>
    </source>
</evidence>
<comment type="similarity">
    <text evidence="2">Belongs to the TspO/BZRP family.</text>
</comment>
<evidence type="ECO:0000256" key="3">
    <source>
        <dbReference type="ARBA" id="ARBA00022692"/>
    </source>
</evidence>
<gene>
    <name evidence="7" type="ORF">QYB97_07870</name>
</gene>
<evidence type="ECO:0000313" key="7">
    <source>
        <dbReference type="EMBL" id="MDN4524388.1"/>
    </source>
</evidence>
<protein>
    <submittedName>
        <fullName evidence="7">Tryptophan-rich sensory protein</fullName>
    </submittedName>
</protein>
<evidence type="ECO:0000256" key="2">
    <source>
        <dbReference type="ARBA" id="ARBA00007524"/>
    </source>
</evidence>
<feature type="transmembrane region" description="Helical" evidence="6">
    <location>
        <begin position="137"/>
        <end position="162"/>
    </location>
</feature>
<feature type="transmembrane region" description="Helical" evidence="6">
    <location>
        <begin position="221"/>
        <end position="241"/>
    </location>
</feature>
<evidence type="ECO:0000256" key="1">
    <source>
        <dbReference type="ARBA" id="ARBA00004141"/>
    </source>
</evidence>
<dbReference type="PANTHER" id="PTHR33802">
    <property type="entry name" value="SI:CH211-161H7.5-RELATED"/>
    <property type="match status" value="1"/>
</dbReference>
<keyword evidence="3 6" id="KW-0812">Transmembrane</keyword>
<sequence length="253" mass="28844">MKSAKVRSFFNAAGLALVLAVNYLANALPLNGKTTGQLSDQYNVLYTPAGYVFSIWGLIYTLLSVWVIYQLFPKNCDKPVFRRIGYWFVLNCLFNSAWIFAWHYEQVGLSLLIMFGLLSTLIVIYKKITETKETSAFIRIPFSIYIGWVSVATIVNTGVFLVSHNWNGWGLSHVTWTVIMLIVGTVLAFYFTSKNKDIFYSLVFVWAFIGIAIKRAELQDIWLSALLVAGVLAIHVIYRLLFNKTTSYNQRTQ</sequence>
<dbReference type="Proteomes" id="UP001172721">
    <property type="component" value="Unassembled WGS sequence"/>
</dbReference>
<dbReference type="InterPro" id="IPR038330">
    <property type="entry name" value="TspO/MBR-related_sf"/>
</dbReference>
<accession>A0ABT8HUE4</accession>
<keyword evidence="4 6" id="KW-1133">Transmembrane helix</keyword>
<proteinExistence type="inferred from homology"/>